<evidence type="ECO:0000259" key="2">
    <source>
        <dbReference type="PROSITE" id="PS51841"/>
    </source>
</evidence>
<evidence type="ECO:0000256" key="1">
    <source>
        <dbReference type="SAM" id="SignalP"/>
    </source>
</evidence>
<feature type="chain" id="PRO_5015638271" evidence="1">
    <location>
        <begin position="20"/>
        <end position="281"/>
    </location>
</feature>
<comment type="caution">
    <text evidence="3">The sequence shown here is derived from an EMBL/GenBank/DDBJ whole genome shotgun (WGS) entry which is preliminary data.</text>
</comment>
<evidence type="ECO:0000313" key="4">
    <source>
        <dbReference type="Proteomes" id="UP000244956"/>
    </source>
</evidence>
<dbReference type="Pfam" id="PF18962">
    <property type="entry name" value="Por_Secre_tail"/>
    <property type="match status" value="1"/>
</dbReference>
<keyword evidence="4" id="KW-1185">Reference proteome</keyword>
<protein>
    <submittedName>
        <fullName evidence="3">Nuclease</fullName>
    </submittedName>
</protein>
<dbReference type="Proteomes" id="UP000244956">
    <property type="component" value="Unassembled WGS sequence"/>
</dbReference>
<name>A0A2U2B4K1_9BACT</name>
<dbReference type="NCBIfam" id="TIGR04183">
    <property type="entry name" value="Por_Secre_tail"/>
    <property type="match status" value="1"/>
</dbReference>
<dbReference type="PROSITE" id="PS51841">
    <property type="entry name" value="LTD"/>
    <property type="match status" value="1"/>
</dbReference>
<dbReference type="InterPro" id="IPR001322">
    <property type="entry name" value="Lamin_tail_dom"/>
</dbReference>
<dbReference type="EMBL" id="QEWP01000021">
    <property type="protein sequence ID" value="PWD97989.1"/>
    <property type="molecule type" value="Genomic_DNA"/>
</dbReference>
<dbReference type="AlphaFoldDB" id="A0A2U2B4K1"/>
<feature type="signal peptide" evidence="1">
    <location>
        <begin position="1"/>
        <end position="19"/>
    </location>
</feature>
<accession>A0A2U2B4K1</accession>
<keyword evidence="1" id="KW-0732">Signal</keyword>
<sequence length="281" mass="30586">MIKTTALLLVGLLYSAVTVSQSPSDLFISEYVEGSSYNKYIEIFNGTGESVDLSNYEIHVFTNGNGDLENPSGKVTFDAMLAENSVYVVGHSSADIYSSPNLMDGSLNFNGDDAVCLYKISEDKYLDVIGCIGMDPGSRWEFGDLKTVDKTLIRKAAINCGALITDNENDFHTLGSEWTQLAKDDVSNLGKHTLGNVTSISGARETISLKVSPNPVSDRLFIETSGKIDGIKVFNFAGKEVLSQNSQIKETVDVSALPQGFYLIAVKLYDGTVRSLKFVKR</sequence>
<proteinExistence type="predicted"/>
<feature type="domain" description="LTD" evidence="2">
    <location>
        <begin position="17"/>
        <end position="176"/>
    </location>
</feature>
<dbReference type="InterPro" id="IPR026444">
    <property type="entry name" value="Secre_tail"/>
</dbReference>
<reference evidence="3 4" key="1">
    <citation type="submission" date="2018-05" db="EMBL/GenBank/DDBJ databases">
        <title>Marinilabilia rubrum sp. nov., isolated from saltern sediment.</title>
        <authorList>
            <person name="Zhang R."/>
        </authorList>
    </citation>
    <scope>NUCLEOTIDE SEQUENCE [LARGE SCALE GENOMIC DNA]</scope>
    <source>
        <strain evidence="3 4">WTE16</strain>
    </source>
</reference>
<dbReference type="OrthoDB" id="1091951at2"/>
<evidence type="ECO:0000313" key="3">
    <source>
        <dbReference type="EMBL" id="PWD97989.1"/>
    </source>
</evidence>
<dbReference type="Pfam" id="PF00932">
    <property type="entry name" value="LTD"/>
    <property type="match status" value="1"/>
</dbReference>
<gene>
    <name evidence="3" type="ORF">DDZ16_18125</name>
</gene>
<dbReference type="RefSeq" id="WP_109265892.1">
    <property type="nucleotide sequence ID" value="NZ_QEWP01000021.1"/>
</dbReference>
<organism evidence="3 4">
    <name type="scientific">Marinilabilia rubra</name>
    <dbReference type="NCBI Taxonomy" id="2162893"/>
    <lineage>
        <taxon>Bacteria</taxon>
        <taxon>Pseudomonadati</taxon>
        <taxon>Bacteroidota</taxon>
        <taxon>Bacteroidia</taxon>
        <taxon>Marinilabiliales</taxon>
        <taxon>Marinilabiliaceae</taxon>
        <taxon>Marinilabilia</taxon>
    </lineage>
</organism>